<dbReference type="EMBL" id="FNFB01000005">
    <property type="protein sequence ID" value="SDK12210.1"/>
    <property type="molecule type" value="Genomic_DNA"/>
</dbReference>
<evidence type="ECO:0000256" key="1">
    <source>
        <dbReference type="SAM" id="MobiDB-lite"/>
    </source>
</evidence>
<protein>
    <submittedName>
        <fullName evidence="2">Uncharacterized protein</fullName>
    </submittedName>
</protein>
<name>A0A1G8ZDF3_9ACTN</name>
<sequence length="126" mass="13873">MSCSSSRARRLWSGSCPSIVAMSDEPKFLRLTVELTVEVLDMEALQAAALAEIRHPDADLADEERTEQAELVASDDSGASALQWLIEPDHVLQLVDHISEIEPREAVLGVEPSEGPSEEEDEEHDH</sequence>
<feature type="region of interest" description="Disordered" evidence="1">
    <location>
        <begin position="103"/>
        <end position="126"/>
    </location>
</feature>
<evidence type="ECO:0000313" key="3">
    <source>
        <dbReference type="Proteomes" id="UP000198683"/>
    </source>
</evidence>
<dbReference type="AlphaFoldDB" id="A0A1G8ZDF3"/>
<evidence type="ECO:0000313" key="2">
    <source>
        <dbReference type="EMBL" id="SDK12210.1"/>
    </source>
</evidence>
<accession>A0A1G8ZDF3</accession>
<reference evidence="2 3" key="1">
    <citation type="submission" date="2016-10" db="EMBL/GenBank/DDBJ databases">
        <authorList>
            <person name="de Groot N.N."/>
        </authorList>
    </citation>
    <scope>NUCLEOTIDE SEQUENCE [LARGE SCALE GENOMIC DNA]</scope>
    <source>
        <strain evidence="2 3">CGMCC 4.5681</strain>
    </source>
</reference>
<organism evidence="2 3">
    <name type="scientific">Nonomuraea maritima</name>
    <dbReference type="NCBI Taxonomy" id="683260"/>
    <lineage>
        <taxon>Bacteria</taxon>
        <taxon>Bacillati</taxon>
        <taxon>Actinomycetota</taxon>
        <taxon>Actinomycetes</taxon>
        <taxon>Streptosporangiales</taxon>
        <taxon>Streptosporangiaceae</taxon>
        <taxon>Nonomuraea</taxon>
    </lineage>
</organism>
<dbReference type="STRING" id="683260.SAMN05421874_105196"/>
<dbReference type="Proteomes" id="UP000198683">
    <property type="component" value="Unassembled WGS sequence"/>
</dbReference>
<feature type="compositionally biased region" description="Acidic residues" evidence="1">
    <location>
        <begin position="116"/>
        <end position="126"/>
    </location>
</feature>
<gene>
    <name evidence="2" type="ORF">SAMN05421874_105196</name>
</gene>
<proteinExistence type="predicted"/>
<keyword evidence="3" id="KW-1185">Reference proteome</keyword>